<dbReference type="AlphaFoldDB" id="W9XNC3"/>
<dbReference type="Proteomes" id="UP000019484">
    <property type="component" value="Unassembled WGS sequence"/>
</dbReference>
<dbReference type="PANTHER" id="PTHR34598:SF3">
    <property type="entry name" value="OXIDOREDUCTASE AN1597"/>
    <property type="match status" value="1"/>
</dbReference>
<feature type="region of interest" description="Disordered" evidence="2">
    <location>
        <begin position="1"/>
        <end position="28"/>
    </location>
</feature>
<dbReference type="GeneID" id="19163698"/>
<accession>W9XNC3</accession>
<evidence type="ECO:0000256" key="1">
    <source>
        <dbReference type="ARBA" id="ARBA00023604"/>
    </source>
</evidence>
<evidence type="ECO:0000313" key="3">
    <source>
        <dbReference type="EMBL" id="EXJ78451.1"/>
    </source>
</evidence>
<sequence length="302" mass="34648">MAESAVQRHDVRTTLNFYKPNADGSPPEPAYLARPETFERPSESQQVIIHDVSGDENTYTLDSHGFQFVTSPSKEKDFVDADRIKDVYYREVEQLLKELTGATRVHIFDHTIRRPSKKEKKETQIKPAVAHDAEKQGPPPPGPTYSVHVDQSYESALSRVRFHLPEDAERLLQGRVQLINVWRPIRTVRRDPLAVSPSECFSEDDLVVAPVIYPHGNRTGATLLVKYTDRQLWYYKAHQTPEEALVFKCFDNRAGAHSAKYAKRAERVPHSAFEIPGTEKEEERESIEVRCLVFHEDDIEQN</sequence>
<dbReference type="NCBIfam" id="NF041278">
    <property type="entry name" value="CmcJ_NvfI_EfuI"/>
    <property type="match status" value="1"/>
</dbReference>
<name>W9XNC3_9EURO</name>
<keyword evidence="4" id="KW-1185">Reference proteome</keyword>
<feature type="compositionally biased region" description="Basic and acidic residues" evidence="2">
    <location>
        <begin position="119"/>
        <end position="135"/>
    </location>
</feature>
<comment type="similarity">
    <text evidence="1">Belongs to the asaB hydroxylase/desaturase family.</text>
</comment>
<dbReference type="STRING" id="1182541.W9XNC3"/>
<feature type="compositionally biased region" description="Basic and acidic residues" evidence="2">
    <location>
        <begin position="1"/>
        <end position="12"/>
    </location>
</feature>
<feature type="region of interest" description="Disordered" evidence="2">
    <location>
        <begin position="113"/>
        <end position="145"/>
    </location>
</feature>
<dbReference type="GO" id="GO:0016491">
    <property type="term" value="F:oxidoreductase activity"/>
    <property type="evidence" value="ECO:0007669"/>
    <property type="project" value="InterPro"/>
</dbReference>
<dbReference type="eggNOG" id="ENOG502RYCS">
    <property type="taxonomic scope" value="Eukaryota"/>
</dbReference>
<evidence type="ECO:0008006" key="5">
    <source>
        <dbReference type="Google" id="ProtNLM"/>
    </source>
</evidence>
<dbReference type="OrthoDB" id="412788at2759"/>
<reference evidence="3 4" key="1">
    <citation type="submission" date="2013-03" db="EMBL/GenBank/DDBJ databases">
        <title>The Genome Sequence of Capronia coronata CBS 617.96.</title>
        <authorList>
            <consortium name="The Broad Institute Genomics Platform"/>
            <person name="Cuomo C."/>
            <person name="de Hoog S."/>
            <person name="Gorbushina A."/>
            <person name="Walker B."/>
            <person name="Young S.K."/>
            <person name="Zeng Q."/>
            <person name="Gargeya S."/>
            <person name="Fitzgerald M."/>
            <person name="Haas B."/>
            <person name="Abouelleil A."/>
            <person name="Allen A.W."/>
            <person name="Alvarado L."/>
            <person name="Arachchi H.M."/>
            <person name="Berlin A.M."/>
            <person name="Chapman S.B."/>
            <person name="Gainer-Dewar J."/>
            <person name="Goldberg J."/>
            <person name="Griggs A."/>
            <person name="Gujja S."/>
            <person name="Hansen M."/>
            <person name="Howarth C."/>
            <person name="Imamovic A."/>
            <person name="Ireland A."/>
            <person name="Larimer J."/>
            <person name="McCowan C."/>
            <person name="Murphy C."/>
            <person name="Pearson M."/>
            <person name="Poon T.W."/>
            <person name="Priest M."/>
            <person name="Roberts A."/>
            <person name="Saif S."/>
            <person name="Shea T."/>
            <person name="Sisk P."/>
            <person name="Sykes S."/>
            <person name="Wortman J."/>
            <person name="Nusbaum C."/>
            <person name="Birren B."/>
        </authorList>
    </citation>
    <scope>NUCLEOTIDE SEQUENCE [LARGE SCALE GENOMIC DNA]</scope>
    <source>
        <strain evidence="3 4">CBS 617.96</strain>
    </source>
</reference>
<evidence type="ECO:0000256" key="2">
    <source>
        <dbReference type="SAM" id="MobiDB-lite"/>
    </source>
</evidence>
<dbReference type="InterPro" id="IPR044053">
    <property type="entry name" value="AsaB-like"/>
</dbReference>
<dbReference type="EMBL" id="AMWN01000011">
    <property type="protein sequence ID" value="EXJ78451.1"/>
    <property type="molecule type" value="Genomic_DNA"/>
</dbReference>
<dbReference type="RefSeq" id="XP_007727899.1">
    <property type="nucleotide sequence ID" value="XM_007729709.1"/>
</dbReference>
<gene>
    <name evidence="3" type="ORF">A1O1_08851</name>
</gene>
<dbReference type="PANTHER" id="PTHR34598">
    <property type="entry name" value="BLL6449 PROTEIN"/>
    <property type="match status" value="1"/>
</dbReference>
<organism evidence="3 4">
    <name type="scientific">Capronia coronata CBS 617.96</name>
    <dbReference type="NCBI Taxonomy" id="1182541"/>
    <lineage>
        <taxon>Eukaryota</taxon>
        <taxon>Fungi</taxon>
        <taxon>Dikarya</taxon>
        <taxon>Ascomycota</taxon>
        <taxon>Pezizomycotina</taxon>
        <taxon>Eurotiomycetes</taxon>
        <taxon>Chaetothyriomycetidae</taxon>
        <taxon>Chaetothyriales</taxon>
        <taxon>Herpotrichiellaceae</taxon>
        <taxon>Capronia</taxon>
    </lineage>
</organism>
<proteinExistence type="inferred from homology"/>
<dbReference type="HOGENOM" id="CLU_042688_2_0_1"/>
<evidence type="ECO:0000313" key="4">
    <source>
        <dbReference type="Proteomes" id="UP000019484"/>
    </source>
</evidence>
<protein>
    <recommendedName>
        <fullName evidence="5">Methyltransferase</fullName>
    </recommendedName>
</protein>
<comment type="caution">
    <text evidence="3">The sequence shown here is derived from an EMBL/GenBank/DDBJ whole genome shotgun (WGS) entry which is preliminary data.</text>
</comment>